<dbReference type="EMBL" id="GISG01074191">
    <property type="protein sequence ID" value="MBA4630563.1"/>
    <property type="molecule type" value="Transcribed_RNA"/>
</dbReference>
<organism evidence="1">
    <name type="scientific">Opuntia streptacantha</name>
    <name type="common">Prickly pear cactus</name>
    <name type="synonym">Opuntia cardona</name>
    <dbReference type="NCBI Taxonomy" id="393608"/>
    <lineage>
        <taxon>Eukaryota</taxon>
        <taxon>Viridiplantae</taxon>
        <taxon>Streptophyta</taxon>
        <taxon>Embryophyta</taxon>
        <taxon>Tracheophyta</taxon>
        <taxon>Spermatophyta</taxon>
        <taxon>Magnoliopsida</taxon>
        <taxon>eudicotyledons</taxon>
        <taxon>Gunneridae</taxon>
        <taxon>Pentapetalae</taxon>
        <taxon>Caryophyllales</taxon>
        <taxon>Cactineae</taxon>
        <taxon>Cactaceae</taxon>
        <taxon>Opuntioideae</taxon>
        <taxon>Opuntia</taxon>
    </lineage>
</organism>
<protein>
    <submittedName>
        <fullName evidence="1">Uncharacterized protein</fullName>
    </submittedName>
</protein>
<dbReference type="AlphaFoldDB" id="A0A7C9D4T2"/>
<sequence length="117" mass="13428">MIHHHPYSPVSQRCIKLTNHFGNPKILIPFSPENFQFCTNSQISDGPILHPFMLAHIRLSKAPCFHVNFASYPPCQPFFMINKLPSSNHPVQLPKLQPEICFPYTVSLQLHHQLQSS</sequence>
<accession>A0A7C9D4T2</accession>
<reference evidence="1" key="2">
    <citation type="submission" date="2020-07" db="EMBL/GenBank/DDBJ databases">
        <authorList>
            <person name="Vera ALvarez R."/>
            <person name="Arias-Moreno D.M."/>
            <person name="Jimenez-Jacinto V."/>
            <person name="Jimenez-Bremont J.F."/>
            <person name="Swaminathan K."/>
            <person name="Moose S.P."/>
            <person name="Guerrero-Gonzalez M.L."/>
            <person name="Marino-Ramirez L."/>
            <person name="Landsman D."/>
            <person name="Rodriguez-Kessler M."/>
            <person name="Delgado-Sanchez P."/>
        </authorList>
    </citation>
    <scope>NUCLEOTIDE SEQUENCE</scope>
    <source>
        <tissue evidence="1">Cladode</tissue>
    </source>
</reference>
<dbReference type="EMBL" id="GISG01074192">
    <property type="protein sequence ID" value="MBA4630564.1"/>
    <property type="molecule type" value="Transcribed_RNA"/>
</dbReference>
<proteinExistence type="predicted"/>
<reference evidence="1" key="1">
    <citation type="journal article" date="2013" name="J. Plant Res.">
        <title>Effect of fungi and light on seed germination of three Opuntia species from semiarid lands of central Mexico.</title>
        <authorList>
            <person name="Delgado-Sanchez P."/>
            <person name="Jimenez-Bremont J.F."/>
            <person name="Guerrero-Gonzalez Mde L."/>
            <person name="Flores J."/>
        </authorList>
    </citation>
    <scope>NUCLEOTIDE SEQUENCE</scope>
    <source>
        <tissue evidence="1">Cladode</tissue>
    </source>
</reference>
<evidence type="ECO:0000313" key="1">
    <source>
        <dbReference type="EMBL" id="MBA4630564.1"/>
    </source>
</evidence>
<name>A0A7C9D4T2_OPUST</name>